<dbReference type="RefSeq" id="WP_005828564.1">
    <property type="nucleotide sequence ID" value="NZ_BJOD01000039.1"/>
</dbReference>
<keyword evidence="3" id="KW-0119">Carbohydrate metabolism</keyword>
<evidence type="ECO:0000313" key="4">
    <source>
        <dbReference type="EMBL" id="GED27318.1"/>
    </source>
</evidence>
<dbReference type="GeneID" id="82810395"/>
<accession>A0A3M8AG12</accession>
<dbReference type="PANTHER" id="PTHR18964">
    <property type="entry name" value="ROK (REPRESSOR, ORF, KINASE) FAMILY"/>
    <property type="match status" value="1"/>
</dbReference>
<comment type="similarity">
    <text evidence="2">Belongs to the ROK (NagC/XylR) family.</text>
</comment>
<dbReference type="Proteomes" id="UP000276178">
    <property type="component" value="Unassembled WGS sequence"/>
</dbReference>
<evidence type="ECO:0000256" key="3">
    <source>
        <dbReference type="ARBA" id="ARBA00022629"/>
    </source>
</evidence>
<dbReference type="Gene3D" id="1.10.10.10">
    <property type="entry name" value="Winged helix-like DNA-binding domain superfamily/Winged helix DNA-binding domain"/>
    <property type="match status" value="1"/>
</dbReference>
<evidence type="ECO:0000256" key="1">
    <source>
        <dbReference type="ARBA" id="ARBA00002486"/>
    </source>
</evidence>
<reference evidence="5 6" key="1">
    <citation type="submission" date="2018-10" db="EMBL/GenBank/DDBJ databases">
        <title>Phylogenomics of Brevibacillus.</title>
        <authorList>
            <person name="Dunlap C."/>
        </authorList>
    </citation>
    <scope>NUCLEOTIDE SEQUENCE [LARGE SCALE GENOMIC DNA]</scope>
    <source>
        <strain evidence="5 6">NRRL NRS 1219</strain>
    </source>
</reference>
<comment type="function">
    <text evidence="1">Transcriptional repressor of xylose-utilizing enzymes.</text>
</comment>
<evidence type="ECO:0000313" key="7">
    <source>
        <dbReference type="Proteomes" id="UP000317180"/>
    </source>
</evidence>
<dbReference type="EMBL" id="RHHN01000074">
    <property type="protein sequence ID" value="RNB50164.1"/>
    <property type="molecule type" value="Genomic_DNA"/>
</dbReference>
<organism evidence="5 6">
    <name type="scientific">Brevibacillus agri</name>
    <dbReference type="NCBI Taxonomy" id="51101"/>
    <lineage>
        <taxon>Bacteria</taxon>
        <taxon>Bacillati</taxon>
        <taxon>Bacillota</taxon>
        <taxon>Bacilli</taxon>
        <taxon>Bacillales</taxon>
        <taxon>Paenibacillaceae</taxon>
        <taxon>Brevibacillus</taxon>
    </lineage>
</organism>
<evidence type="ECO:0000313" key="5">
    <source>
        <dbReference type="EMBL" id="RNB50164.1"/>
    </source>
</evidence>
<dbReference type="EMBL" id="BJOD01000039">
    <property type="protein sequence ID" value="GED27318.1"/>
    <property type="molecule type" value="Genomic_DNA"/>
</dbReference>
<dbReference type="Gene3D" id="3.30.420.40">
    <property type="match status" value="2"/>
</dbReference>
<dbReference type="GO" id="GO:0042732">
    <property type="term" value="P:D-xylose metabolic process"/>
    <property type="evidence" value="ECO:0007669"/>
    <property type="project" value="UniProtKB-KW"/>
</dbReference>
<evidence type="ECO:0000313" key="6">
    <source>
        <dbReference type="Proteomes" id="UP000276178"/>
    </source>
</evidence>
<keyword evidence="3" id="KW-0859">Xylose metabolism</keyword>
<dbReference type="InterPro" id="IPR036388">
    <property type="entry name" value="WH-like_DNA-bd_sf"/>
</dbReference>
<comment type="caution">
    <text evidence="5">The sequence shown here is derived from an EMBL/GenBank/DDBJ whole genome shotgun (WGS) entry which is preliminary data.</text>
</comment>
<protein>
    <submittedName>
        <fullName evidence="4 5">Transcriptional regulator</fullName>
    </submittedName>
</protein>
<dbReference type="OrthoDB" id="9796533at2"/>
<gene>
    <name evidence="4" type="ORF">BAG01nite_34200</name>
    <name evidence="5" type="ORF">EB820_22060</name>
</gene>
<dbReference type="CDD" id="cd23763">
    <property type="entry name" value="ASKHA_ATPase_ROK"/>
    <property type="match status" value="1"/>
</dbReference>
<dbReference type="InterPro" id="IPR000600">
    <property type="entry name" value="ROK"/>
</dbReference>
<dbReference type="InterPro" id="IPR043129">
    <property type="entry name" value="ATPase_NBD"/>
</dbReference>
<keyword evidence="7" id="KW-1185">Reference proteome</keyword>
<dbReference type="SUPFAM" id="SSF53067">
    <property type="entry name" value="Actin-like ATPase domain"/>
    <property type="match status" value="1"/>
</dbReference>
<proteinExistence type="inferred from homology"/>
<sequence length="394" mass="42886">MRAPRKTGNSKLVKKLNKEEVLQQVIQHGQISRADIAKQTMLSRPCVSALVDEMIQEGLLQEVGMGDSKGGRKPILLEYNYQAYAIAGAIFEGSTLDMAIADMKGEFLARHRKRLAQPANGETVIEDLAAGLERLLAESGIPRERLLGMGVGLQGVTQRGSGTVSFSPSTGWMGSPILQTIEARLGVPVIIDNDVNMMTLGEYVRGAGVGHSNVVYMYVGTGIGAGIILDGQFYRGSREAAGEIGFMIIGPVHNRPNGASGVFETHYSIPGIWQQGQAKGFLSDLQEGSSVIEELIFHAKQNSEARQLLLDVYRHWAYGMANIISILNPEILILSGEMVHVDDEGVKQIHEWLTEWVPEVPCLEKASLGERAGLIGAVHSVLEAFPFTRLLDKE</sequence>
<evidence type="ECO:0000256" key="2">
    <source>
        <dbReference type="ARBA" id="ARBA00006479"/>
    </source>
</evidence>
<reference evidence="4 7" key="2">
    <citation type="submission" date="2019-06" db="EMBL/GenBank/DDBJ databases">
        <title>Whole genome shotgun sequence of Brevibacillus agri NBRC 15538.</title>
        <authorList>
            <person name="Hosoyama A."/>
            <person name="Uohara A."/>
            <person name="Ohji S."/>
            <person name="Ichikawa N."/>
        </authorList>
    </citation>
    <scope>NUCLEOTIDE SEQUENCE [LARGE SCALE GENOMIC DNA]</scope>
    <source>
        <strain evidence="4 7">NBRC 15538</strain>
    </source>
</reference>
<dbReference type="AlphaFoldDB" id="A0A3M8AG12"/>
<dbReference type="Pfam" id="PF00480">
    <property type="entry name" value="ROK"/>
    <property type="match status" value="1"/>
</dbReference>
<dbReference type="PANTHER" id="PTHR18964:SF149">
    <property type="entry name" value="BIFUNCTIONAL UDP-N-ACETYLGLUCOSAMINE 2-EPIMERASE_N-ACETYLMANNOSAMINE KINASE"/>
    <property type="match status" value="1"/>
</dbReference>
<dbReference type="SUPFAM" id="SSF46785">
    <property type="entry name" value="Winged helix' DNA-binding domain"/>
    <property type="match status" value="1"/>
</dbReference>
<dbReference type="InterPro" id="IPR036390">
    <property type="entry name" value="WH_DNA-bd_sf"/>
</dbReference>
<name>A0A3M8AG12_9BACL</name>
<dbReference type="Proteomes" id="UP000317180">
    <property type="component" value="Unassembled WGS sequence"/>
</dbReference>